<protein>
    <submittedName>
        <fullName evidence="1">Uncharacterized protein</fullName>
    </submittedName>
</protein>
<sequence>MGVFWLHVALTNEIQAMLARFWWHCHERQKIHWISWDKLYNRKLDGGLGFRSLQAFNTAMLAK</sequence>
<comment type="caution">
    <text evidence="1">The sequence shown here is derived from an EMBL/GenBank/DDBJ whole genome shotgun (WGS) entry which is preliminary data.</text>
</comment>
<dbReference type="AlphaFoldDB" id="A0AAW2XAH1"/>
<organism evidence="1">
    <name type="scientific">Sesamum latifolium</name>
    <dbReference type="NCBI Taxonomy" id="2727402"/>
    <lineage>
        <taxon>Eukaryota</taxon>
        <taxon>Viridiplantae</taxon>
        <taxon>Streptophyta</taxon>
        <taxon>Embryophyta</taxon>
        <taxon>Tracheophyta</taxon>
        <taxon>Spermatophyta</taxon>
        <taxon>Magnoliopsida</taxon>
        <taxon>eudicotyledons</taxon>
        <taxon>Gunneridae</taxon>
        <taxon>Pentapetalae</taxon>
        <taxon>asterids</taxon>
        <taxon>lamiids</taxon>
        <taxon>Lamiales</taxon>
        <taxon>Pedaliaceae</taxon>
        <taxon>Sesamum</taxon>
    </lineage>
</organism>
<accession>A0AAW2XAH1</accession>
<evidence type="ECO:0000313" key="1">
    <source>
        <dbReference type="EMBL" id="KAL0449160.1"/>
    </source>
</evidence>
<reference evidence="1" key="2">
    <citation type="journal article" date="2024" name="Plant">
        <title>Genomic evolution and insights into agronomic trait innovations of Sesamum species.</title>
        <authorList>
            <person name="Miao H."/>
            <person name="Wang L."/>
            <person name="Qu L."/>
            <person name="Liu H."/>
            <person name="Sun Y."/>
            <person name="Le M."/>
            <person name="Wang Q."/>
            <person name="Wei S."/>
            <person name="Zheng Y."/>
            <person name="Lin W."/>
            <person name="Duan Y."/>
            <person name="Cao H."/>
            <person name="Xiong S."/>
            <person name="Wang X."/>
            <person name="Wei L."/>
            <person name="Li C."/>
            <person name="Ma Q."/>
            <person name="Ju M."/>
            <person name="Zhao R."/>
            <person name="Li G."/>
            <person name="Mu C."/>
            <person name="Tian Q."/>
            <person name="Mei H."/>
            <person name="Zhang T."/>
            <person name="Gao T."/>
            <person name="Zhang H."/>
        </authorList>
    </citation>
    <scope>NUCLEOTIDE SEQUENCE</scope>
    <source>
        <strain evidence="1">KEN1</strain>
    </source>
</reference>
<name>A0AAW2XAH1_9LAMI</name>
<reference evidence="1" key="1">
    <citation type="submission" date="2020-06" db="EMBL/GenBank/DDBJ databases">
        <authorList>
            <person name="Li T."/>
            <person name="Hu X."/>
            <person name="Zhang T."/>
            <person name="Song X."/>
            <person name="Zhang H."/>
            <person name="Dai N."/>
            <person name="Sheng W."/>
            <person name="Hou X."/>
            <person name="Wei L."/>
        </authorList>
    </citation>
    <scope>NUCLEOTIDE SEQUENCE</scope>
    <source>
        <strain evidence="1">KEN1</strain>
        <tissue evidence="1">Leaf</tissue>
    </source>
</reference>
<dbReference type="EMBL" id="JACGWN010000005">
    <property type="protein sequence ID" value="KAL0449160.1"/>
    <property type="molecule type" value="Genomic_DNA"/>
</dbReference>
<gene>
    <name evidence="1" type="ORF">Slati_1472400</name>
</gene>
<proteinExistence type="predicted"/>